<keyword evidence="7" id="KW-1185">Reference proteome</keyword>
<dbReference type="GO" id="GO:0005634">
    <property type="term" value="C:nucleus"/>
    <property type="evidence" value="ECO:0000318"/>
    <property type="project" value="GO_Central"/>
</dbReference>
<dbReference type="Gramene" id="Bra017214.1">
    <property type="protein sequence ID" value="Bra017214.1-P"/>
    <property type="gene ID" value="Bra017214"/>
</dbReference>
<accession>M4DL33</accession>
<reference evidence="6" key="3">
    <citation type="submission" date="2023-03" db="UniProtKB">
        <authorList>
            <consortium name="EnsemblPlants"/>
        </authorList>
    </citation>
    <scope>IDENTIFICATION</scope>
    <source>
        <strain evidence="6">cv. Chiifu-401-42</strain>
    </source>
</reference>
<dbReference type="SUPFAM" id="SSF46689">
    <property type="entry name" value="Homeodomain-like"/>
    <property type="match status" value="1"/>
</dbReference>
<dbReference type="Gene3D" id="1.20.58.1880">
    <property type="match status" value="1"/>
</dbReference>
<dbReference type="STRING" id="51351.M4DL33"/>
<name>M4DL33_BRACM</name>
<dbReference type="AlphaFoldDB" id="M4DL33"/>
<dbReference type="InterPro" id="IPR055315">
    <property type="entry name" value="Cramped-like"/>
</dbReference>
<dbReference type="CDD" id="cd00167">
    <property type="entry name" value="SANT"/>
    <property type="match status" value="1"/>
</dbReference>
<feature type="region of interest" description="Disordered" evidence="3">
    <location>
        <begin position="140"/>
        <end position="182"/>
    </location>
</feature>
<reference evidence="6 7" key="1">
    <citation type="journal article" date="2011" name="Nat. Genet.">
        <title>The genome of the mesopolyploid crop species Brassica rapa.</title>
        <authorList>
            <consortium name="Brassica rapa Genome Sequencing Project Consortium"/>
            <person name="Wang X."/>
            <person name="Wang H."/>
            <person name="Wang J."/>
            <person name="Sun R."/>
            <person name="Wu J."/>
            <person name="Liu S."/>
            <person name="Bai Y."/>
            <person name="Mun J.H."/>
            <person name="Bancroft I."/>
            <person name="Cheng F."/>
            <person name="Huang S."/>
            <person name="Li X."/>
            <person name="Hua W."/>
            <person name="Wang J."/>
            <person name="Wang X."/>
            <person name="Freeling M."/>
            <person name="Pires J.C."/>
            <person name="Paterson A.H."/>
            <person name="Chalhoub B."/>
            <person name="Wang B."/>
            <person name="Hayward A."/>
            <person name="Sharpe A.G."/>
            <person name="Park B.S."/>
            <person name="Weisshaar B."/>
            <person name="Liu B."/>
            <person name="Li B."/>
            <person name="Liu B."/>
            <person name="Tong C."/>
            <person name="Song C."/>
            <person name="Duran C."/>
            <person name="Peng C."/>
            <person name="Geng C."/>
            <person name="Koh C."/>
            <person name="Lin C."/>
            <person name="Edwards D."/>
            <person name="Mu D."/>
            <person name="Shen D."/>
            <person name="Soumpourou E."/>
            <person name="Li F."/>
            <person name="Fraser F."/>
            <person name="Conant G."/>
            <person name="Lassalle G."/>
            <person name="King G.J."/>
            <person name="Bonnema G."/>
            <person name="Tang H."/>
            <person name="Wang H."/>
            <person name="Belcram H."/>
            <person name="Zhou H."/>
            <person name="Hirakawa H."/>
            <person name="Abe H."/>
            <person name="Guo H."/>
            <person name="Wang H."/>
            <person name="Jin H."/>
            <person name="Parkin I.A."/>
            <person name="Batley J."/>
            <person name="Kim J.S."/>
            <person name="Just J."/>
            <person name="Li J."/>
            <person name="Xu J."/>
            <person name="Deng J."/>
            <person name="Kim J.A."/>
            <person name="Li J."/>
            <person name="Yu J."/>
            <person name="Meng J."/>
            <person name="Wang J."/>
            <person name="Min J."/>
            <person name="Poulain J."/>
            <person name="Wang J."/>
            <person name="Hatakeyama K."/>
            <person name="Wu K."/>
            <person name="Wang L."/>
            <person name="Fang L."/>
            <person name="Trick M."/>
            <person name="Links M.G."/>
            <person name="Zhao M."/>
            <person name="Jin M."/>
            <person name="Ramchiary N."/>
            <person name="Drou N."/>
            <person name="Berkman P.J."/>
            <person name="Cai Q."/>
            <person name="Huang Q."/>
            <person name="Li R."/>
            <person name="Tabata S."/>
            <person name="Cheng S."/>
            <person name="Zhang S."/>
            <person name="Zhang S."/>
            <person name="Huang S."/>
            <person name="Sato S."/>
            <person name="Sun S."/>
            <person name="Kwon S.J."/>
            <person name="Choi S.R."/>
            <person name="Lee T.H."/>
            <person name="Fan W."/>
            <person name="Zhao X."/>
            <person name="Tan X."/>
            <person name="Xu X."/>
            <person name="Wang Y."/>
            <person name="Qiu Y."/>
            <person name="Yin Y."/>
            <person name="Li Y."/>
            <person name="Du Y."/>
            <person name="Liao Y."/>
            <person name="Lim Y."/>
            <person name="Narusaka Y."/>
            <person name="Wang Y."/>
            <person name="Wang Z."/>
            <person name="Li Z."/>
            <person name="Wang Z."/>
            <person name="Xiong Z."/>
            <person name="Zhang Z."/>
        </authorList>
    </citation>
    <scope>NUCLEOTIDE SEQUENCE [LARGE SCALE GENOMIC DNA]</scope>
    <source>
        <strain evidence="6 7">cv. Chiifu-401-42</strain>
    </source>
</reference>
<keyword evidence="2" id="KW-0539">Nucleus</keyword>
<evidence type="ECO:0000259" key="5">
    <source>
        <dbReference type="PROSITE" id="PS51293"/>
    </source>
</evidence>
<keyword evidence="1" id="KW-0238">DNA-binding</keyword>
<organism evidence="6 7">
    <name type="scientific">Brassica campestris</name>
    <name type="common">Field mustard</name>
    <dbReference type="NCBI Taxonomy" id="3711"/>
    <lineage>
        <taxon>Eukaryota</taxon>
        <taxon>Viridiplantae</taxon>
        <taxon>Streptophyta</taxon>
        <taxon>Embryophyta</taxon>
        <taxon>Tracheophyta</taxon>
        <taxon>Spermatophyta</taxon>
        <taxon>Magnoliopsida</taxon>
        <taxon>eudicotyledons</taxon>
        <taxon>Gunneridae</taxon>
        <taxon>Pentapetalae</taxon>
        <taxon>rosids</taxon>
        <taxon>malvids</taxon>
        <taxon>Brassicales</taxon>
        <taxon>Brassicaceae</taxon>
        <taxon>Brassiceae</taxon>
        <taxon>Brassica</taxon>
    </lineage>
</organism>
<dbReference type="eggNOG" id="KOG4468">
    <property type="taxonomic scope" value="Eukaryota"/>
</dbReference>
<dbReference type="HOGENOM" id="CLU_1066896_0_0_1"/>
<keyword evidence="4" id="KW-0472">Membrane</keyword>
<evidence type="ECO:0000313" key="6">
    <source>
        <dbReference type="EnsemblPlants" id="Bra017214.1-P"/>
    </source>
</evidence>
<dbReference type="GO" id="GO:0003682">
    <property type="term" value="F:chromatin binding"/>
    <property type="evidence" value="ECO:0000318"/>
    <property type="project" value="GO_Central"/>
</dbReference>
<dbReference type="GO" id="GO:0007389">
    <property type="term" value="P:pattern specification process"/>
    <property type="evidence" value="ECO:0000318"/>
    <property type="project" value="GO_Central"/>
</dbReference>
<evidence type="ECO:0000256" key="3">
    <source>
        <dbReference type="SAM" id="MobiDB-lite"/>
    </source>
</evidence>
<dbReference type="GO" id="GO:0003677">
    <property type="term" value="F:DNA binding"/>
    <property type="evidence" value="ECO:0007669"/>
    <property type="project" value="UniProtKB-KW"/>
</dbReference>
<evidence type="ECO:0000256" key="4">
    <source>
        <dbReference type="SAM" id="Phobius"/>
    </source>
</evidence>
<dbReference type="EnsemblPlants" id="Bra017214.1">
    <property type="protein sequence ID" value="Bra017214.1-P"/>
    <property type="gene ID" value="Bra017214"/>
</dbReference>
<dbReference type="SMART" id="SM00717">
    <property type="entry name" value="SANT"/>
    <property type="match status" value="1"/>
</dbReference>
<feature type="domain" description="SANT" evidence="5">
    <location>
        <begin position="42"/>
        <end position="88"/>
    </location>
</feature>
<dbReference type="InterPro" id="IPR017884">
    <property type="entry name" value="SANT_dom"/>
</dbReference>
<dbReference type="Pfam" id="PF00249">
    <property type="entry name" value="Myb_DNA-binding"/>
    <property type="match status" value="1"/>
</dbReference>
<dbReference type="PROSITE" id="PS51293">
    <property type="entry name" value="SANT"/>
    <property type="match status" value="1"/>
</dbReference>
<reference evidence="6 7" key="2">
    <citation type="journal article" date="2018" name="Hortic Res">
        <title>Improved Brassica rapa reference genome by single-molecule sequencing and chromosome conformation capture technologies.</title>
        <authorList>
            <person name="Zhang L."/>
            <person name="Cai X."/>
            <person name="Wu J."/>
            <person name="Liu M."/>
            <person name="Grob S."/>
            <person name="Cheng F."/>
            <person name="Liang J."/>
            <person name="Cai C."/>
            <person name="Liu Z."/>
            <person name="Liu B."/>
            <person name="Wang F."/>
            <person name="Li S."/>
            <person name="Liu F."/>
            <person name="Li X."/>
            <person name="Cheng L."/>
            <person name="Yang W."/>
            <person name="Li M.H."/>
            <person name="Grossniklaus U."/>
            <person name="Zheng H."/>
            <person name="Wang X."/>
        </authorList>
    </citation>
    <scope>NUCLEOTIDE SEQUENCE [LARGE SCALE GENOMIC DNA]</scope>
    <source>
        <strain evidence="6 7">cv. Chiifu-401-42</strain>
    </source>
</reference>
<keyword evidence="4" id="KW-1133">Transmembrane helix</keyword>
<dbReference type="InterPro" id="IPR001005">
    <property type="entry name" value="SANT/Myb"/>
</dbReference>
<proteinExistence type="predicted"/>
<feature type="transmembrane region" description="Helical" evidence="4">
    <location>
        <begin position="6"/>
        <end position="32"/>
    </location>
</feature>
<dbReference type="Proteomes" id="UP000011750">
    <property type="component" value="Chromosome A04"/>
</dbReference>
<protein>
    <recommendedName>
        <fullName evidence="5">SANT domain-containing protein</fullName>
    </recommendedName>
</protein>
<evidence type="ECO:0000313" key="7">
    <source>
        <dbReference type="Proteomes" id="UP000011750"/>
    </source>
</evidence>
<dbReference type="PANTHER" id="PTHR21677:SF1">
    <property type="entry name" value="PROTEIN CRAMPED-LIKE"/>
    <property type="match status" value="1"/>
</dbReference>
<keyword evidence="4" id="KW-0812">Transmembrane</keyword>
<dbReference type="PANTHER" id="PTHR21677">
    <property type="entry name" value="CRAMPED PROTEIN"/>
    <property type="match status" value="1"/>
</dbReference>
<evidence type="ECO:0000256" key="1">
    <source>
        <dbReference type="ARBA" id="ARBA00023125"/>
    </source>
</evidence>
<dbReference type="InParanoid" id="M4DL33"/>
<sequence length="261" mass="29116">MVPWYVYLEALFCLSGFSYLETALFCGCVYAAKKPTRQWAAWTHQEEECFFTALRQVGKNFLKITSHVQSKNKDQVGHYYCRLVRRMNKLLGPELNTRTSRQVLCYKFPLALHLFGDDEDTHDAFSFQKNRLAGSSKLAYVASPGGGEPSHLEEATSGDEGPCNLPDQQRDPMEEGPTTINSPGKKTLCGFADVYYWPDSLGPMDLDIRSSKYTEDLNLMAGKKRPFSGVSAYGGGDVCGFASRGRANRASGVWVRGFAWA</sequence>
<evidence type="ECO:0000256" key="2">
    <source>
        <dbReference type="ARBA" id="ARBA00023242"/>
    </source>
</evidence>
<dbReference type="InterPro" id="IPR009057">
    <property type="entry name" value="Homeodomain-like_sf"/>
</dbReference>